<evidence type="ECO:0008006" key="11">
    <source>
        <dbReference type="Google" id="ProtNLM"/>
    </source>
</evidence>
<comment type="subcellular location">
    <subcellularLocation>
        <location evidence="1">Cell projection</location>
        <location evidence="1">Cilium</location>
        <location evidence="1">Flagellum</location>
    </subcellularLocation>
    <subcellularLocation>
        <location evidence="2">Cytoplasm</location>
        <location evidence="2">Cytoskeleton</location>
        <location evidence="2">Cilium axoneme</location>
    </subcellularLocation>
</comment>
<dbReference type="Gene3D" id="2.20.110.10">
    <property type="entry name" value="Histone H3 K4-specific methyltransferase SET7/9 N-terminal domain"/>
    <property type="match status" value="4"/>
</dbReference>
<dbReference type="GO" id="GO:0031514">
    <property type="term" value="C:motile cilium"/>
    <property type="evidence" value="ECO:0007669"/>
    <property type="project" value="UniProtKB-SubCell"/>
</dbReference>
<comment type="caution">
    <text evidence="9">The sequence shown here is derived from an EMBL/GenBank/DDBJ whole genome shotgun (WGS) entry which is preliminary data.</text>
</comment>
<evidence type="ECO:0000256" key="4">
    <source>
        <dbReference type="ARBA" id="ARBA00022737"/>
    </source>
</evidence>
<protein>
    <recommendedName>
        <fullName evidence="11">Phosphatidylinositol-4-phosphate 5-kinase</fullName>
    </recommendedName>
</protein>
<gene>
    <name evidence="9" type="ORF">Tco025E_07983</name>
</gene>
<keyword evidence="3" id="KW-0963">Cytoplasm</keyword>
<keyword evidence="5" id="KW-0282">Flagellum</keyword>
<evidence type="ECO:0000256" key="6">
    <source>
        <dbReference type="ARBA" id="ARBA00023069"/>
    </source>
</evidence>
<evidence type="ECO:0000313" key="10">
    <source>
        <dbReference type="Proteomes" id="UP000284403"/>
    </source>
</evidence>
<sequence length="651" mass="72494">MATEDAVAQVYEYLKHAVTSDDVTDAVPETSVRKYVGSLDEKRMFHGKGVLYSAMGFRYDGDFVHGSMEGRGRITWSNGISYQGDFQGNAPNGKGVFTWSNGDKYVGEVKNGVRHGNGEMSTARGVYTGAWASGERHGKGRQTYSGDSYYDGEWAGDKRHGRGKLVYPNGDVYDGGWDHGHRDGFGAMGWKFGTTHYLEVYEGHWRDDVPQGHGRSTYVLHLDPDKTPQDVDTPINFSPPILSVVNVYEGDYMQGMRHGFGVFYYADGGTYEGEWCRGNKEGYGRCTTSVGTSHYGVFRGNEAEQLFKDAEGPATLPNIALADFFGIADNSLEEVKSSIRMLLVRFNKTLRTLFDTYGGKFDNVKLLTTNPNWWRHRSPGHICIPQYLRLLNDAHVINGRVSISDVMNCVLLTIEAEAEAEAEAERVAPYSHWRERMRALQESILRLEGSLNYRQFIESLVRLSVIACVGCNATELGQRFLVLMEGSLKKEQLTNEPLFPLTRENEAQLLPLLPSLEALFVRMGAEPKTRTCDTFVLLPVRDFIIFFRTMFDSHGVTLTDALSCLFPFDRFVTPGVVPTAICPPRNALGFSMYEKSCGSQGELAAVVVASERQLTFVEFVEAVLGALGLVGVTDQKNMLEKLQEILAAKSP</sequence>
<keyword evidence="7" id="KW-0206">Cytoskeleton</keyword>
<evidence type="ECO:0000256" key="8">
    <source>
        <dbReference type="ARBA" id="ARBA00023273"/>
    </source>
</evidence>
<keyword evidence="8" id="KW-0966">Cell projection</keyword>
<evidence type="ECO:0000256" key="1">
    <source>
        <dbReference type="ARBA" id="ARBA00004230"/>
    </source>
</evidence>
<evidence type="ECO:0000256" key="7">
    <source>
        <dbReference type="ARBA" id="ARBA00023212"/>
    </source>
</evidence>
<dbReference type="InterPro" id="IPR003409">
    <property type="entry name" value="MORN"/>
</dbReference>
<dbReference type="Pfam" id="PF02493">
    <property type="entry name" value="MORN"/>
    <property type="match status" value="9"/>
</dbReference>
<dbReference type="SMART" id="SM00698">
    <property type="entry name" value="MORN"/>
    <property type="match status" value="9"/>
</dbReference>
<dbReference type="Proteomes" id="UP000284403">
    <property type="component" value="Unassembled WGS sequence"/>
</dbReference>
<evidence type="ECO:0000256" key="2">
    <source>
        <dbReference type="ARBA" id="ARBA00004430"/>
    </source>
</evidence>
<dbReference type="PANTHER" id="PTHR46613">
    <property type="entry name" value="RADIAL SPOKE HEAD 10 HOMOLOG B-RELATED"/>
    <property type="match status" value="1"/>
</dbReference>
<dbReference type="GO" id="GO:0005930">
    <property type="term" value="C:axoneme"/>
    <property type="evidence" value="ECO:0007669"/>
    <property type="project" value="UniProtKB-SubCell"/>
</dbReference>
<dbReference type="PANTHER" id="PTHR46613:SF1">
    <property type="entry name" value="RADIAL SPOKE HEAD 10 HOMOLOG B-RELATED"/>
    <property type="match status" value="1"/>
</dbReference>
<accession>A0A3R7NCJ2</accession>
<reference evidence="9 10" key="1">
    <citation type="journal article" date="2018" name="BMC Genomics">
        <title>Genomic comparison of Trypanosoma conorhini and Trypanosoma rangeli to Trypanosoma cruzi strains of high and low virulence.</title>
        <authorList>
            <person name="Bradwell K.R."/>
            <person name="Koparde V.N."/>
            <person name="Matveyev A.V."/>
            <person name="Serrano M.G."/>
            <person name="Alves J.M."/>
            <person name="Parikh H."/>
            <person name="Huang B."/>
            <person name="Lee V."/>
            <person name="Espinosa-Alvarez O."/>
            <person name="Ortiz P.A."/>
            <person name="Costa-Martins A.G."/>
            <person name="Teixeira M.M."/>
            <person name="Buck G.A."/>
        </authorList>
    </citation>
    <scope>NUCLEOTIDE SEQUENCE [LARGE SCALE GENOMIC DNA]</scope>
    <source>
        <strain evidence="9 10">025E</strain>
    </source>
</reference>
<dbReference type="RefSeq" id="XP_029225029.1">
    <property type="nucleotide sequence ID" value="XM_029374840.1"/>
</dbReference>
<keyword evidence="10" id="KW-1185">Reference proteome</keyword>
<evidence type="ECO:0000313" key="9">
    <source>
        <dbReference type="EMBL" id="RNF04352.1"/>
    </source>
</evidence>
<dbReference type="SUPFAM" id="SSF82185">
    <property type="entry name" value="Histone H3 K4-specific methyltransferase SET7/9 N-terminal domain"/>
    <property type="match status" value="3"/>
</dbReference>
<evidence type="ECO:0000256" key="3">
    <source>
        <dbReference type="ARBA" id="ARBA00022490"/>
    </source>
</evidence>
<organism evidence="9 10">
    <name type="scientific">Trypanosoma conorhini</name>
    <dbReference type="NCBI Taxonomy" id="83891"/>
    <lineage>
        <taxon>Eukaryota</taxon>
        <taxon>Discoba</taxon>
        <taxon>Euglenozoa</taxon>
        <taxon>Kinetoplastea</taxon>
        <taxon>Metakinetoplastina</taxon>
        <taxon>Trypanosomatida</taxon>
        <taxon>Trypanosomatidae</taxon>
        <taxon>Trypanosoma</taxon>
    </lineage>
</organism>
<dbReference type="EMBL" id="MKKU01000682">
    <property type="protein sequence ID" value="RNF04352.1"/>
    <property type="molecule type" value="Genomic_DNA"/>
</dbReference>
<name>A0A3R7NCJ2_9TRYP</name>
<proteinExistence type="predicted"/>
<keyword evidence="4" id="KW-0677">Repeat</keyword>
<keyword evidence="6" id="KW-0969">Cilium</keyword>
<dbReference type="AlphaFoldDB" id="A0A3R7NCJ2"/>
<dbReference type="OrthoDB" id="270720at2759"/>
<evidence type="ECO:0000256" key="5">
    <source>
        <dbReference type="ARBA" id="ARBA00022846"/>
    </source>
</evidence>
<dbReference type="GeneID" id="40321594"/>